<keyword evidence="3" id="KW-1185">Reference proteome</keyword>
<dbReference type="InterPro" id="IPR011990">
    <property type="entry name" value="TPR-like_helical_dom_sf"/>
</dbReference>
<keyword evidence="1" id="KW-0802">TPR repeat</keyword>
<dbReference type="Proteomes" id="UP001221838">
    <property type="component" value="Unassembled WGS sequence"/>
</dbReference>
<accession>A0ABT5D936</accession>
<evidence type="ECO:0000256" key="1">
    <source>
        <dbReference type="PROSITE-ProRule" id="PRU00339"/>
    </source>
</evidence>
<dbReference type="InterPro" id="IPR019734">
    <property type="entry name" value="TPR_rpt"/>
</dbReference>
<gene>
    <name evidence="2" type="ORF">POL68_17045</name>
</gene>
<sequence>MSQLEHLAKRVLETGGSEVERALREELRRVSEPEELRKLAEGFYAEPEVSVPTFERLLELIPEDLVVRVELGFVYFLMGEDGEANRQLEKARALDPEHVQVLTFEAALARDPAEKIRLYRRILQKDPQHEIARSKLHELGALPSGNGTTP</sequence>
<evidence type="ECO:0000313" key="3">
    <source>
        <dbReference type="Proteomes" id="UP001221838"/>
    </source>
</evidence>
<organism evidence="2 3">
    <name type="scientific">Stigmatella ashevillensis</name>
    <dbReference type="NCBI Taxonomy" id="2995309"/>
    <lineage>
        <taxon>Bacteria</taxon>
        <taxon>Pseudomonadati</taxon>
        <taxon>Myxococcota</taxon>
        <taxon>Myxococcia</taxon>
        <taxon>Myxococcales</taxon>
        <taxon>Cystobacterineae</taxon>
        <taxon>Archangiaceae</taxon>
        <taxon>Stigmatella</taxon>
    </lineage>
</organism>
<dbReference type="EMBL" id="JAQNDM010000002">
    <property type="protein sequence ID" value="MDC0710187.1"/>
    <property type="molecule type" value="Genomic_DNA"/>
</dbReference>
<proteinExistence type="predicted"/>
<dbReference type="PROSITE" id="PS50005">
    <property type="entry name" value="TPR"/>
    <property type="match status" value="1"/>
</dbReference>
<name>A0ABT5D936_9BACT</name>
<feature type="repeat" description="TPR" evidence="1">
    <location>
        <begin position="65"/>
        <end position="98"/>
    </location>
</feature>
<dbReference type="Gene3D" id="1.25.40.10">
    <property type="entry name" value="Tetratricopeptide repeat domain"/>
    <property type="match status" value="1"/>
</dbReference>
<dbReference type="SUPFAM" id="SSF48452">
    <property type="entry name" value="TPR-like"/>
    <property type="match status" value="1"/>
</dbReference>
<reference evidence="2 3" key="1">
    <citation type="submission" date="2022-11" db="EMBL/GenBank/DDBJ databases">
        <title>Minimal conservation of predation-associated metabolite biosynthetic gene clusters underscores biosynthetic potential of Myxococcota including descriptions for ten novel species: Archangium lansinium sp. nov., Myxococcus landrumus sp. nov., Nannocystis bai.</title>
        <authorList>
            <person name="Ahearne A."/>
            <person name="Stevens C."/>
            <person name="Dowd S."/>
        </authorList>
    </citation>
    <scope>NUCLEOTIDE SEQUENCE [LARGE SCALE GENOMIC DNA]</scope>
    <source>
        <strain evidence="2 3">NCWAL01</strain>
    </source>
</reference>
<comment type="caution">
    <text evidence="2">The sequence shown here is derived from an EMBL/GenBank/DDBJ whole genome shotgun (WGS) entry which is preliminary data.</text>
</comment>
<protein>
    <recommendedName>
        <fullName evidence="4">Tetratricopeptide repeat protein</fullName>
    </recommendedName>
</protein>
<evidence type="ECO:0000313" key="2">
    <source>
        <dbReference type="EMBL" id="MDC0710187.1"/>
    </source>
</evidence>
<dbReference type="RefSeq" id="WP_272139395.1">
    <property type="nucleotide sequence ID" value="NZ_JAQNDM010000002.1"/>
</dbReference>
<evidence type="ECO:0008006" key="4">
    <source>
        <dbReference type="Google" id="ProtNLM"/>
    </source>
</evidence>